<dbReference type="PROSITE" id="PS51257">
    <property type="entry name" value="PROKAR_LIPOPROTEIN"/>
    <property type="match status" value="1"/>
</dbReference>
<evidence type="ECO:0000256" key="1">
    <source>
        <dbReference type="SAM" id="MobiDB-lite"/>
    </source>
</evidence>
<evidence type="ECO:0000313" key="3">
    <source>
        <dbReference type="Proteomes" id="UP000054564"/>
    </source>
</evidence>
<evidence type="ECO:0000313" key="2">
    <source>
        <dbReference type="EMBL" id="KNE88267.1"/>
    </source>
</evidence>
<protein>
    <submittedName>
        <fullName evidence="2">Uncharacterized protein</fullName>
    </submittedName>
</protein>
<accession>A0A0L0UMH2</accession>
<dbReference type="AlphaFoldDB" id="A0A0L0UMH2"/>
<sequence length="136" mass="14639">MRASAASPPPLLIASCGEAEEARRGEERGINCAHSPTSRDYCALTACGNRRRKTFGQLWATKNPRLGLGVGVVGPRPAATSCRTHSRPPTLKNFAKTARPTEAGSQLPARQDKKLPELLDLHSTSKPNQLRGLLSE</sequence>
<reference evidence="3" key="1">
    <citation type="submission" date="2014-03" db="EMBL/GenBank/DDBJ databases">
        <title>The Genome Sequence of Puccinia striiformis f. sp. tritici PST-78.</title>
        <authorList>
            <consortium name="The Broad Institute Genome Sequencing Platform"/>
            <person name="Cuomo C."/>
            <person name="Hulbert S."/>
            <person name="Chen X."/>
            <person name="Walker B."/>
            <person name="Young S.K."/>
            <person name="Zeng Q."/>
            <person name="Gargeya S."/>
            <person name="Fitzgerald M."/>
            <person name="Haas B."/>
            <person name="Abouelleil A."/>
            <person name="Alvarado L."/>
            <person name="Arachchi H.M."/>
            <person name="Berlin A.M."/>
            <person name="Chapman S.B."/>
            <person name="Goldberg J."/>
            <person name="Griggs A."/>
            <person name="Gujja S."/>
            <person name="Hansen M."/>
            <person name="Howarth C."/>
            <person name="Imamovic A."/>
            <person name="Larimer J."/>
            <person name="McCowan C."/>
            <person name="Montmayeur A."/>
            <person name="Murphy C."/>
            <person name="Neiman D."/>
            <person name="Pearson M."/>
            <person name="Priest M."/>
            <person name="Roberts A."/>
            <person name="Saif S."/>
            <person name="Shea T."/>
            <person name="Sisk P."/>
            <person name="Sykes S."/>
            <person name="Wortman J."/>
            <person name="Nusbaum C."/>
            <person name="Birren B."/>
        </authorList>
    </citation>
    <scope>NUCLEOTIDE SEQUENCE [LARGE SCALE GENOMIC DNA]</scope>
    <source>
        <strain evidence="3">race PST-78</strain>
    </source>
</reference>
<dbReference type="Proteomes" id="UP000054564">
    <property type="component" value="Unassembled WGS sequence"/>
</dbReference>
<keyword evidence="3" id="KW-1185">Reference proteome</keyword>
<feature type="region of interest" description="Disordered" evidence="1">
    <location>
        <begin position="77"/>
        <end position="136"/>
    </location>
</feature>
<organism evidence="2 3">
    <name type="scientific">Puccinia striiformis f. sp. tritici PST-78</name>
    <dbReference type="NCBI Taxonomy" id="1165861"/>
    <lineage>
        <taxon>Eukaryota</taxon>
        <taxon>Fungi</taxon>
        <taxon>Dikarya</taxon>
        <taxon>Basidiomycota</taxon>
        <taxon>Pucciniomycotina</taxon>
        <taxon>Pucciniomycetes</taxon>
        <taxon>Pucciniales</taxon>
        <taxon>Pucciniaceae</taxon>
        <taxon>Puccinia</taxon>
    </lineage>
</organism>
<proteinExistence type="predicted"/>
<comment type="caution">
    <text evidence="2">The sequence shown here is derived from an EMBL/GenBank/DDBJ whole genome shotgun (WGS) entry which is preliminary data.</text>
</comment>
<name>A0A0L0UMH2_9BASI</name>
<gene>
    <name evidence="2" type="ORF">PSTG_18336</name>
</gene>
<dbReference type="EMBL" id="AJIL01002587">
    <property type="protein sequence ID" value="KNE88267.1"/>
    <property type="molecule type" value="Genomic_DNA"/>
</dbReference>
<feature type="compositionally biased region" description="Basic and acidic residues" evidence="1">
    <location>
        <begin position="110"/>
        <end position="120"/>
    </location>
</feature>